<feature type="domain" description="Beta-lactamase-related" evidence="2">
    <location>
        <begin position="50"/>
        <end position="367"/>
    </location>
</feature>
<dbReference type="Proteomes" id="UP001589870">
    <property type="component" value="Unassembled WGS sequence"/>
</dbReference>
<proteinExistence type="predicted"/>
<dbReference type="PANTHER" id="PTHR46825:SF7">
    <property type="entry name" value="D-ALANYL-D-ALANINE CARBOXYPEPTIDASE"/>
    <property type="match status" value="1"/>
</dbReference>
<dbReference type="InterPro" id="IPR012338">
    <property type="entry name" value="Beta-lactam/transpept-like"/>
</dbReference>
<dbReference type="Gene3D" id="3.40.710.10">
    <property type="entry name" value="DD-peptidase/beta-lactamase superfamily"/>
    <property type="match status" value="1"/>
</dbReference>
<feature type="signal peptide" evidence="1">
    <location>
        <begin position="1"/>
        <end position="37"/>
    </location>
</feature>
<dbReference type="PANTHER" id="PTHR46825">
    <property type="entry name" value="D-ALANYL-D-ALANINE-CARBOXYPEPTIDASE/ENDOPEPTIDASE AMPH"/>
    <property type="match status" value="1"/>
</dbReference>
<dbReference type="GO" id="GO:0016787">
    <property type="term" value="F:hydrolase activity"/>
    <property type="evidence" value="ECO:0007669"/>
    <property type="project" value="UniProtKB-KW"/>
</dbReference>
<dbReference type="RefSeq" id="WP_394302996.1">
    <property type="nucleotide sequence ID" value="NZ_JBHMQT010000044.1"/>
</dbReference>
<dbReference type="InterPro" id="IPR001466">
    <property type="entry name" value="Beta-lactam-related"/>
</dbReference>
<comment type="caution">
    <text evidence="3">The sequence shown here is derived from an EMBL/GenBank/DDBJ whole genome shotgun (WGS) entry which is preliminary data.</text>
</comment>
<name>A0ABV6U9U7_9ACTN</name>
<dbReference type="Pfam" id="PF00144">
    <property type="entry name" value="Beta-lactamase"/>
    <property type="match status" value="1"/>
</dbReference>
<dbReference type="EC" id="3.-.-.-" evidence="3"/>
<accession>A0ABV6U9U7</accession>
<dbReference type="InterPro" id="IPR006311">
    <property type="entry name" value="TAT_signal"/>
</dbReference>
<gene>
    <name evidence="3" type="ORF">ACFHYQ_21940</name>
</gene>
<evidence type="ECO:0000313" key="3">
    <source>
        <dbReference type="EMBL" id="MFC0864959.1"/>
    </source>
</evidence>
<feature type="chain" id="PRO_5045651932" evidence="1">
    <location>
        <begin position="38"/>
        <end position="387"/>
    </location>
</feature>
<evidence type="ECO:0000256" key="1">
    <source>
        <dbReference type="SAM" id="SignalP"/>
    </source>
</evidence>
<dbReference type="SUPFAM" id="SSF56601">
    <property type="entry name" value="beta-lactamase/transpeptidase-like"/>
    <property type="match status" value="1"/>
</dbReference>
<reference evidence="3 4" key="1">
    <citation type="submission" date="2024-09" db="EMBL/GenBank/DDBJ databases">
        <authorList>
            <person name="Sun Q."/>
            <person name="Mori K."/>
        </authorList>
    </citation>
    <scope>NUCLEOTIDE SEQUENCE [LARGE SCALE GENOMIC DNA]</scope>
    <source>
        <strain evidence="3 4">TBRC 1851</strain>
    </source>
</reference>
<keyword evidence="4" id="KW-1185">Reference proteome</keyword>
<sequence length="387" mass="41833">MSHSRTASPSTRRLLAAGALAASLTLAVGAGTAPAIAGTRDTQAVAQKELDKLVRSGEFPGALAQVRDRDGNIHDYTAGVGDVRTKAKVPVDGRVRIGSNTKTFVATVMLQLVGEGKVGLDAKVEKYLPKLIRGNGNDGRKITIRQLLQHTSGLPNYTRWIPDISKLQHLYSEPRELLDMALAHRRSFVPGKGWEYSNTNYVVAGLIVQKVTGRPISEEIDKRITDRLGLRDTYWPGIGDQTIRGTHPHGYTVKKPGAKPVDVTKLDPSWGWAAGQLIGSPGDLNRFYRALLDGKLLKPEQLRQMRETVKAKGLPDGWEYGLGLVRIRLSCGGYAWGHGGDIDGYETRNAATDDGRAAAIAVTALPSTEAGALRMVDSLDRILCAAS</sequence>
<organism evidence="3 4">
    <name type="scientific">Sphaerimonospora cavernae</name>
    <dbReference type="NCBI Taxonomy" id="1740611"/>
    <lineage>
        <taxon>Bacteria</taxon>
        <taxon>Bacillati</taxon>
        <taxon>Actinomycetota</taxon>
        <taxon>Actinomycetes</taxon>
        <taxon>Streptosporangiales</taxon>
        <taxon>Streptosporangiaceae</taxon>
        <taxon>Sphaerimonospora</taxon>
    </lineage>
</organism>
<dbReference type="EMBL" id="JBHMQT010000044">
    <property type="protein sequence ID" value="MFC0864959.1"/>
    <property type="molecule type" value="Genomic_DNA"/>
</dbReference>
<dbReference type="InterPro" id="IPR050491">
    <property type="entry name" value="AmpC-like"/>
</dbReference>
<keyword evidence="3" id="KW-0378">Hydrolase</keyword>
<dbReference type="PROSITE" id="PS51318">
    <property type="entry name" value="TAT"/>
    <property type="match status" value="1"/>
</dbReference>
<protein>
    <submittedName>
        <fullName evidence="3">Serine hydrolase domain-containing protein</fullName>
        <ecNumber evidence="3">3.-.-.-</ecNumber>
    </submittedName>
</protein>
<keyword evidence="1" id="KW-0732">Signal</keyword>
<evidence type="ECO:0000313" key="4">
    <source>
        <dbReference type="Proteomes" id="UP001589870"/>
    </source>
</evidence>
<evidence type="ECO:0000259" key="2">
    <source>
        <dbReference type="Pfam" id="PF00144"/>
    </source>
</evidence>